<organism evidence="9 10">
    <name type="scientific">Strongyloides stercoralis</name>
    <name type="common">Threadworm</name>
    <dbReference type="NCBI Taxonomy" id="6248"/>
    <lineage>
        <taxon>Eukaryota</taxon>
        <taxon>Metazoa</taxon>
        <taxon>Ecdysozoa</taxon>
        <taxon>Nematoda</taxon>
        <taxon>Chromadorea</taxon>
        <taxon>Rhabditida</taxon>
        <taxon>Tylenchina</taxon>
        <taxon>Panagrolaimomorpha</taxon>
        <taxon>Strongyloidoidea</taxon>
        <taxon>Strongyloididae</taxon>
        <taxon>Strongyloides</taxon>
    </lineage>
</organism>
<dbReference type="SMART" id="SM00360">
    <property type="entry name" value="RRM"/>
    <property type="match status" value="1"/>
</dbReference>
<dbReference type="Gene3D" id="1.10.10.10">
    <property type="entry name" value="Winged helix-like DNA-binding domain superfamily/Winged helix DNA-binding domain"/>
    <property type="match status" value="1"/>
</dbReference>
<dbReference type="SMART" id="SM00715">
    <property type="entry name" value="LA"/>
    <property type="match status" value="1"/>
</dbReference>
<evidence type="ECO:0000256" key="2">
    <source>
        <dbReference type="ARBA" id="ARBA00022737"/>
    </source>
</evidence>
<dbReference type="InterPro" id="IPR000504">
    <property type="entry name" value="RRM_dom"/>
</dbReference>
<keyword evidence="9" id="KW-1185">Reference proteome</keyword>
<dbReference type="SUPFAM" id="SSF52075">
    <property type="entry name" value="Outer arm dynein light chain 1"/>
    <property type="match status" value="1"/>
</dbReference>
<dbReference type="InterPro" id="IPR036390">
    <property type="entry name" value="WH_DNA-bd_sf"/>
</dbReference>
<feature type="region of interest" description="Disordered" evidence="6">
    <location>
        <begin position="205"/>
        <end position="227"/>
    </location>
</feature>
<dbReference type="PRINTS" id="PR00302">
    <property type="entry name" value="LUPUSLA"/>
</dbReference>
<dbReference type="SUPFAM" id="SSF46785">
    <property type="entry name" value="Winged helix' DNA-binding domain"/>
    <property type="match status" value="1"/>
</dbReference>
<dbReference type="InterPro" id="IPR036388">
    <property type="entry name" value="WH-like_DNA-bd_sf"/>
</dbReference>
<dbReference type="GO" id="GO:1990904">
    <property type="term" value="C:ribonucleoprotein complex"/>
    <property type="evidence" value="ECO:0007669"/>
    <property type="project" value="InterPro"/>
</dbReference>
<evidence type="ECO:0000256" key="1">
    <source>
        <dbReference type="ARBA" id="ARBA00022614"/>
    </source>
</evidence>
<dbReference type="PROSITE" id="PS50961">
    <property type="entry name" value="HTH_LA"/>
    <property type="match status" value="1"/>
</dbReference>
<feature type="domain" description="RRM" evidence="7">
    <location>
        <begin position="121"/>
        <end position="201"/>
    </location>
</feature>
<evidence type="ECO:0000256" key="5">
    <source>
        <dbReference type="SAM" id="Coils"/>
    </source>
</evidence>
<reference evidence="10" key="1">
    <citation type="submission" date="2024-02" db="UniProtKB">
        <authorList>
            <consortium name="WormBaseParasite"/>
        </authorList>
    </citation>
    <scope>IDENTIFICATION</scope>
</reference>
<accession>A0AAF5DGC3</accession>
<dbReference type="GO" id="GO:0006396">
    <property type="term" value="P:RNA processing"/>
    <property type="evidence" value="ECO:0007669"/>
    <property type="project" value="InterPro"/>
</dbReference>
<proteinExistence type="predicted"/>
<keyword evidence="5" id="KW-0175">Coiled coil</keyword>
<dbReference type="Gene3D" id="3.30.70.330">
    <property type="match status" value="1"/>
</dbReference>
<evidence type="ECO:0000256" key="6">
    <source>
        <dbReference type="SAM" id="MobiDB-lite"/>
    </source>
</evidence>
<sequence length="1027" mass="118306">LKNIKKMTQEQTVSLLSPQEVPEFIKKTFDHYFGNYNYMKDNFLQEQAKAGEDGWVDLTIFEKFKKVSEYIKSEELRSYVIEGLKNGKYFIFDEEKKAVKRNPDIPLPESSILYWQGCKNRTAFLKGFPLDATLDEIIKYCEQYGCVENVSKHTNHQTKEFKGSVFTIFETVEEMEKALKGTEKFGENEISRMSREDYMKEIAEENKKKKEESKQMKENKNKGIEDSVSTPTFKAGNVLALTGLPEKVNLNDIKAYFKLFGDCAFVQLEGDGKAKVRFAGETENIAKEVLEKALKDGEGKLKLFTDSGNVEARILTSEEEEDKCYVEELNARTFLIFICLIKLIYLICFSYRLTVDSLSNHNEHEKAHQSINKEETAKEAYGKHETENLSKQYSKLLHIKRREQLNSVQNYKKQKDTVKQLINAIRKVLVEDKNILSNVEINNIEEVLSDKSVIRDNFARVVENIAFYGDITLRFPLQSGIKYNKDIEFKSAVNWAYDFSNNFSYLYDNGTLKMLNLFAQELTIIPREADYHNPYDIKNIKEDLIREASLKMKKEIEEKKRAKKEASLKIKKDKSQHNEFTMVILGKKQLMDCYDDGDLDLSSLKLTQPPLYKDLVALPAFTTIDLSSNLISCLSNDFCLLVKLTKIDLSKNQLTVLPDNFGALVNLRKLDLYDNKLKDLPLSFGRLHNLKWLDISGNPINEDLLMVAGKDQGNKQYETSALNIVAYMQKRKEKKDKENKEARNANKKKNKEALKEVNNLINENLEGKERYRVEKQQPKKKESTKNGKNNEPKDDLPKGKKELNNQKTTTKDKSKTCGFFCNLISSAVRLTVILGLIYSLLLGYNCHQYSMSPRNVFLPRSELFCKDALKSLETRTLAPTLGSNLNRAVIGSYDKFVLPKVNFVSKKLDEMGVKDHLVSATNFVHTKTVSGALFAQKVVSQGTVSIQKWYNKEGFKYFEAFKKAALETLRFVVDTIFSIAEWLVEFFTPIFEKIADLVVLLINDREKFFNRVSQYWNEAKESVASRT</sequence>
<dbReference type="AlphaFoldDB" id="A0AAF5DGC3"/>
<dbReference type="Pfam" id="PF00076">
    <property type="entry name" value="RRM_1"/>
    <property type="match status" value="1"/>
</dbReference>
<dbReference type="InterPro" id="IPR014886">
    <property type="entry name" value="La_xRRM"/>
</dbReference>
<dbReference type="InterPro" id="IPR002344">
    <property type="entry name" value="Lupus_La"/>
</dbReference>
<dbReference type="SUPFAM" id="SSF54928">
    <property type="entry name" value="RNA-binding domain, RBD"/>
    <property type="match status" value="1"/>
</dbReference>
<dbReference type="PANTHER" id="PTHR14735">
    <property type="entry name" value="COILED-COIL DOMAIN-CONTAINING PROTEIN 134"/>
    <property type="match status" value="1"/>
</dbReference>
<dbReference type="Pfam" id="PF08777">
    <property type="entry name" value="RRM_3"/>
    <property type="match status" value="1"/>
</dbReference>
<evidence type="ECO:0000313" key="9">
    <source>
        <dbReference type="Proteomes" id="UP000035681"/>
    </source>
</evidence>
<feature type="domain" description="HTH La-type RNA-binding" evidence="8">
    <location>
        <begin position="15"/>
        <end position="109"/>
    </location>
</feature>
<evidence type="ECO:0000259" key="8">
    <source>
        <dbReference type="PROSITE" id="PS50961"/>
    </source>
</evidence>
<dbReference type="CDD" id="cd12291">
    <property type="entry name" value="RRM1_La"/>
    <property type="match status" value="1"/>
</dbReference>
<keyword evidence="2" id="KW-0677">Repeat</keyword>
<dbReference type="Pfam" id="PF15002">
    <property type="entry name" value="ERK-JNK_inhib"/>
    <property type="match status" value="1"/>
</dbReference>
<dbReference type="InterPro" id="IPR026321">
    <property type="entry name" value="CC134"/>
</dbReference>
<dbReference type="WBParaSite" id="TCONS_00012116.p1">
    <property type="protein sequence ID" value="TCONS_00012116.p1"/>
    <property type="gene ID" value="XLOC_007485"/>
</dbReference>
<keyword evidence="1" id="KW-0433">Leucine-rich repeat</keyword>
<dbReference type="Gene3D" id="3.80.10.10">
    <property type="entry name" value="Ribonuclease Inhibitor"/>
    <property type="match status" value="1"/>
</dbReference>
<feature type="compositionally biased region" description="Basic and acidic residues" evidence="6">
    <location>
        <begin position="735"/>
        <end position="744"/>
    </location>
</feature>
<evidence type="ECO:0000259" key="7">
    <source>
        <dbReference type="PROSITE" id="PS50102"/>
    </source>
</evidence>
<dbReference type="Proteomes" id="UP000035681">
    <property type="component" value="Unplaced"/>
</dbReference>
<dbReference type="InterPro" id="IPR006630">
    <property type="entry name" value="La_HTH"/>
</dbReference>
<dbReference type="SMART" id="SM00369">
    <property type="entry name" value="LRR_TYP"/>
    <property type="match status" value="3"/>
</dbReference>
<dbReference type="PANTHER" id="PTHR14735:SF1">
    <property type="entry name" value="COILED-COIL DOMAIN-CONTAINING PROTEIN 134"/>
    <property type="match status" value="1"/>
</dbReference>
<dbReference type="InterPro" id="IPR032675">
    <property type="entry name" value="LRR_dom_sf"/>
</dbReference>
<dbReference type="GO" id="GO:0003723">
    <property type="term" value="F:RNA binding"/>
    <property type="evidence" value="ECO:0007669"/>
    <property type="project" value="UniProtKB-UniRule"/>
</dbReference>
<name>A0AAF5DGC3_STRER</name>
<evidence type="ECO:0000256" key="4">
    <source>
        <dbReference type="PROSITE-ProRule" id="PRU00332"/>
    </source>
</evidence>
<dbReference type="InterPro" id="IPR035979">
    <property type="entry name" value="RBD_domain_sf"/>
</dbReference>
<dbReference type="Pfam" id="PF05383">
    <property type="entry name" value="La"/>
    <property type="match status" value="1"/>
</dbReference>
<dbReference type="InterPro" id="IPR001611">
    <property type="entry name" value="Leu-rich_rpt"/>
</dbReference>
<feature type="region of interest" description="Disordered" evidence="6">
    <location>
        <begin position="730"/>
        <end position="812"/>
    </location>
</feature>
<evidence type="ECO:0000313" key="10">
    <source>
        <dbReference type="WBParaSite" id="TCONS_00012116.p1"/>
    </source>
</evidence>
<dbReference type="InterPro" id="IPR012677">
    <property type="entry name" value="Nucleotide-bd_a/b_plait_sf"/>
</dbReference>
<feature type="compositionally biased region" description="Basic and acidic residues" evidence="6">
    <location>
        <begin position="765"/>
        <end position="812"/>
    </location>
</feature>
<dbReference type="PROSITE" id="PS51450">
    <property type="entry name" value="LRR"/>
    <property type="match status" value="1"/>
</dbReference>
<keyword evidence="3 4" id="KW-0694">RNA-binding</keyword>
<feature type="coiled-coil region" evidence="5">
    <location>
        <begin position="545"/>
        <end position="576"/>
    </location>
</feature>
<dbReference type="GO" id="GO:0005634">
    <property type="term" value="C:nucleus"/>
    <property type="evidence" value="ECO:0007669"/>
    <property type="project" value="InterPro"/>
</dbReference>
<dbReference type="PROSITE" id="PS50102">
    <property type="entry name" value="RRM"/>
    <property type="match status" value="1"/>
</dbReference>
<dbReference type="InterPro" id="IPR003591">
    <property type="entry name" value="Leu-rich_rpt_typical-subtyp"/>
</dbReference>
<protein>
    <submittedName>
        <fullName evidence="10">Lupus La protein</fullName>
    </submittedName>
</protein>
<evidence type="ECO:0000256" key="3">
    <source>
        <dbReference type="ARBA" id="ARBA00022884"/>
    </source>
</evidence>
<dbReference type="Pfam" id="PF13855">
    <property type="entry name" value="LRR_8"/>
    <property type="match status" value="1"/>
</dbReference>
<feature type="compositionally biased region" description="Basic and acidic residues" evidence="6">
    <location>
        <begin position="205"/>
        <end position="225"/>
    </location>
</feature>